<dbReference type="Proteomes" id="UP000239156">
    <property type="component" value="Unassembled WGS sequence"/>
</dbReference>
<dbReference type="EMBL" id="PKSL01000002">
    <property type="protein sequence ID" value="POW17719.1"/>
    <property type="molecule type" value="Genomic_DNA"/>
</dbReference>
<dbReference type="VEuPathDB" id="FungiDB:PSTT_00313"/>
<proteinExistence type="predicted"/>
<dbReference type="InterPro" id="IPR013083">
    <property type="entry name" value="Znf_RING/FYVE/PHD"/>
</dbReference>
<feature type="region of interest" description="Disordered" evidence="1">
    <location>
        <begin position="1"/>
        <end position="50"/>
    </location>
</feature>
<dbReference type="AlphaFoldDB" id="A0A2S4W7J0"/>
<accession>A0A2S4W7J0</accession>
<protein>
    <recommendedName>
        <fullName evidence="4">RING-type domain-containing protein</fullName>
    </recommendedName>
</protein>
<evidence type="ECO:0000313" key="2">
    <source>
        <dbReference type="EMBL" id="POW17719.1"/>
    </source>
</evidence>
<evidence type="ECO:0000256" key="1">
    <source>
        <dbReference type="SAM" id="MobiDB-lite"/>
    </source>
</evidence>
<dbReference type="SUPFAM" id="SSF57850">
    <property type="entry name" value="RING/U-box"/>
    <property type="match status" value="1"/>
</dbReference>
<gene>
    <name evidence="2" type="ORF">PSTT_00313</name>
</gene>
<evidence type="ECO:0000313" key="3">
    <source>
        <dbReference type="Proteomes" id="UP000239156"/>
    </source>
</evidence>
<dbReference type="Gene3D" id="3.30.40.10">
    <property type="entry name" value="Zinc/RING finger domain, C3HC4 (zinc finger)"/>
    <property type="match status" value="1"/>
</dbReference>
<feature type="compositionally biased region" description="Polar residues" evidence="1">
    <location>
        <begin position="1"/>
        <end position="15"/>
    </location>
</feature>
<organism evidence="2 3">
    <name type="scientific">Puccinia striiformis</name>
    <dbReference type="NCBI Taxonomy" id="27350"/>
    <lineage>
        <taxon>Eukaryota</taxon>
        <taxon>Fungi</taxon>
        <taxon>Dikarya</taxon>
        <taxon>Basidiomycota</taxon>
        <taxon>Pucciniomycotina</taxon>
        <taxon>Pucciniomycetes</taxon>
        <taxon>Pucciniales</taxon>
        <taxon>Pucciniaceae</taxon>
        <taxon>Puccinia</taxon>
    </lineage>
</organism>
<keyword evidence="3" id="KW-1185">Reference proteome</keyword>
<evidence type="ECO:0008006" key="4">
    <source>
        <dbReference type="Google" id="ProtNLM"/>
    </source>
</evidence>
<comment type="caution">
    <text evidence="2">The sequence shown here is derived from an EMBL/GenBank/DDBJ whole genome shotgun (WGS) entry which is preliminary data.</text>
</comment>
<name>A0A2S4W7J0_9BASI</name>
<dbReference type="VEuPathDB" id="FungiDB:PSHT_07047"/>
<sequence length="273" mass="30087">MSNPTTPGHMNNNTIGLEGPGGSESNAVRNSPLPVAPSFQANSADNAERDGEDAALVHAIDHNNQVPAPFETADDDDDRDFIDQLDQAFHQVGPVVVVLPDFANLDAIADVLATLASEQQLAIRGFFRNMNHAFRELVRNPHRPPFTSEELVAHFGDLQEIDDALEALGSDHRRRLDEFLTDIHLVLVELNARPSRDQQTVHQVSDSLDRLRNDPIESSVASCNSDDQSPKCSICLAHYGPGDANVLLRCHPSHQFHRDCIEVSCFLYLPFAS</sequence>
<reference evidence="2" key="1">
    <citation type="submission" date="2017-12" db="EMBL/GenBank/DDBJ databases">
        <title>Gene loss provides genomic basis for host adaptation in cereal stripe rust fungi.</title>
        <authorList>
            <person name="Xia C."/>
        </authorList>
    </citation>
    <scope>NUCLEOTIDE SEQUENCE [LARGE SCALE GENOMIC DNA]</scope>
    <source>
        <strain evidence="2">93-210</strain>
    </source>
</reference>